<evidence type="ECO:0000313" key="2">
    <source>
        <dbReference type="Proteomes" id="UP001162992"/>
    </source>
</evidence>
<gene>
    <name evidence="1" type="ORF">O6H91_12G096900</name>
</gene>
<comment type="caution">
    <text evidence="1">The sequence shown here is derived from an EMBL/GenBank/DDBJ whole genome shotgun (WGS) entry which is preliminary data.</text>
</comment>
<reference evidence="2" key="1">
    <citation type="journal article" date="2024" name="Proc. Natl. Acad. Sci. U.S.A.">
        <title>Extraordinary preservation of gene collinearity over three hundred million years revealed in homosporous lycophytes.</title>
        <authorList>
            <person name="Li C."/>
            <person name="Wickell D."/>
            <person name="Kuo L.Y."/>
            <person name="Chen X."/>
            <person name="Nie B."/>
            <person name="Liao X."/>
            <person name="Peng D."/>
            <person name="Ji J."/>
            <person name="Jenkins J."/>
            <person name="Williams M."/>
            <person name="Shu S."/>
            <person name="Plott C."/>
            <person name="Barry K."/>
            <person name="Rajasekar S."/>
            <person name="Grimwood J."/>
            <person name="Han X."/>
            <person name="Sun S."/>
            <person name="Hou Z."/>
            <person name="He W."/>
            <person name="Dai G."/>
            <person name="Sun C."/>
            <person name="Schmutz J."/>
            <person name="Leebens-Mack J.H."/>
            <person name="Li F.W."/>
            <person name="Wang L."/>
        </authorList>
    </citation>
    <scope>NUCLEOTIDE SEQUENCE [LARGE SCALE GENOMIC DNA]</scope>
    <source>
        <strain evidence="2">cv. PW_Plant_1</strain>
    </source>
</reference>
<evidence type="ECO:0000313" key="1">
    <source>
        <dbReference type="EMBL" id="KAJ7537090.1"/>
    </source>
</evidence>
<name>A0ACC2C544_DIPCM</name>
<proteinExistence type="predicted"/>
<dbReference type="Proteomes" id="UP001162992">
    <property type="component" value="Chromosome 12"/>
</dbReference>
<protein>
    <submittedName>
        <fullName evidence="1">Uncharacterized protein</fullName>
    </submittedName>
</protein>
<organism evidence="1 2">
    <name type="scientific">Diphasiastrum complanatum</name>
    <name type="common">Issler's clubmoss</name>
    <name type="synonym">Lycopodium complanatum</name>
    <dbReference type="NCBI Taxonomy" id="34168"/>
    <lineage>
        <taxon>Eukaryota</taxon>
        <taxon>Viridiplantae</taxon>
        <taxon>Streptophyta</taxon>
        <taxon>Embryophyta</taxon>
        <taxon>Tracheophyta</taxon>
        <taxon>Lycopodiopsida</taxon>
        <taxon>Lycopodiales</taxon>
        <taxon>Lycopodiaceae</taxon>
        <taxon>Lycopodioideae</taxon>
        <taxon>Diphasiastrum</taxon>
    </lineage>
</organism>
<accession>A0ACC2C544</accession>
<dbReference type="EMBL" id="CM055103">
    <property type="protein sequence ID" value="KAJ7537090.1"/>
    <property type="molecule type" value="Genomic_DNA"/>
</dbReference>
<keyword evidence="2" id="KW-1185">Reference proteome</keyword>
<sequence length="329" mass="36579">MEEGSESITKDRGTVCVTGASGYLGSWLVKRLLERGYRVRGTVRDLENPAKTAHLLRLVGAKERLQLVKAGLLDERSFDAAFSGCEGVFHTASPVMFEADNPQAQVIEPAVTGTLNVLKACANNPTVHRVVMTSSTSTLRYPEIELSNQVLDESNWSSVELCTSLKHWYAVSKTLAEQAAWKFSEEKKYTFISIIPSTILGPILSSNIVTSAKDILAILKGDALVARRYLRMGYVHIDDVASAHILAYEKQEANGRYMCSAFDMADYELEEFLQNRYPNYKVPISIPRNIKPPFAGLSSIKIQKLGLQFKGLEEMFDDVVRSFTEIGVL</sequence>